<evidence type="ECO:0000256" key="1">
    <source>
        <dbReference type="ARBA" id="ARBA00008270"/>
    </source>
</evidence>
<dbReference type="eggNOG" id="COG0384">
    <property type="taxonomic scope" value="Bacteria"/>
</dbReference>
<dbReference type="GO" id="GO:0005737">
    <property type="term" value="C:cytoplasm"/>
    <property type="evidence" value="ECO:0007669"/>
    <property type="project" value="TreeGrafter"/>
</dbReference>
<sequence>MNSMVKVDAFIGHNLLGNPAAVSISQDPIDSEACQAIAIENQLPVTAFVSLLDDKFYIRWFTPLSELPLCGHGTLAASSVIFQKKLNKAAEISFYSPKAGELKARQEGELVFINFPEKPLTLISCPSDLAVGLAGLQAKAVYDAGDRLLVILENAQQVKDLKPKIEILKNLAHPGIVVSAPGDEVDFVSRTFYPNKPNWEDAVTGASHCALVPYWSQQLKKERLHALQVSSRGGELFCVKQAERVLIGGRCCLF</sequence>
<evidence type="ECO:0000313" key="3">
    <source>
        <dbReference type="EMBL" id="CDZ77543.1"/>
    </source>
</evidence>
<comment type="similarity">
    <text evidence="1">Belongs to the PhzF family.</text>
</comment>
<organism evidence="3 4">
    <name type="scientific">Legionella massiliensis</name>
    <dbReference type="NCBI Taxonomy" id="1034943"/>
    <lineage>
        <taxon>Bacteria</taxon>
        <taxon>Pseudomonadati</taxon>
        <taxon>Pseudomonadota</taxon>
        <taxon>Gammaproteobacteria</taxon>
        <taxon>Legionellales</taxon>
        <taxon>Legionellaceae</taxon>
        <taxon>Legionella</taxon>
    </lineage>
</organism>
<dbReference type="NCBIfam" id="TIGR00654">
    <property type="entry name" value="PhzF_family"/>
    <property type="match status" value="1"/>
</dbReference>
<dbReference type="Gene3D" id="3.10.310.10">
    <property type="entry name" value="Diaminopimelate Epimerase, Chain A, domain 1"/>
    <property type="match status" value="2"/>
</dbReference>
<protein>
    <submittedName>
        <fullName evidence="3">Putative isomerase YddE</fullName>
    </submittedName>
</protein>
<dbReference type="InterPro" id="IPR003719">
    <property type="entry name" value="Phenazine_PhzF-like"/>
</dbReference>
<dbReference type="Proteomes" id="UP000044071">
    <property type="component" value="Unassembled WGS sequence"/>
</dbReference>
<evidence type="ECO:0000256" key="2">
    <source>
        <dbReference type="ARBA" id="ARBA00023235"/>
    </source>
</evidence>
<keyword evidence="2 3" id="KW-0413">Isomerase</keyword>
<dbReference type="Pfam" id="PF02567">
    <property type="entry name" value="PhzC-PhzF"/>
    <property type="match status" value="1"/>
</dbReference>
<keyword evidence="4" id="KW-1185">Reference proteome</keyword>
<reference evidence="3 4" key="1">
    <citation type="submission" date="2014-06" db="EMBL/GenBank/DDBJ databases">
        <authorList>
            <person name="Urmite Genomes Urmite Genomes"/>
        </authorList>
    </citation>
    <scope>NUCLEOTIDE SEQUENCE [LARGE SCALE GENOMIC DNA]</scope>
</reference>
<dbReference type="SUPFAM" id="SSF54506">
    <property type="entry name" value="Diaminopimelate epimerase-like"/>
    <property type="match status" value="1"/>
</dbReference>
<proteinExistence type="inferred from homology"/>
<dbReference type="RefSeq" id="WP_043874065.1">
    <property type="nucleotide sequence ID" value="NZ_CCVW01000002.1"/>
</dbReference>
<gene>
    <name evidence="3" type="primary">yddE_1</name>
    <name evidence="3" type="ORF">BN59_01826</name>
</gene>
<dbReference type="GO" id="GO:0016853">
    <property type="term" value="F:isomerase activity"/>
    <property type="evidence" value="ECO:0007669"/>
    <property type="project" value="UniProtKB-KW"/>
</dbReference>
<name>A0A078L0L2_9GAMM</name>
<accession>A0A078L0L2</accession>
<evidence type="ECO:0000313" key="4">
    <source>
        <dbReference type="Proteomes" id="UP000044071"/>
    </source>
</evidence>
<dbReference type="PANTHER" id="PTHR13774">
    <property type="entry name" value="PHENAZINE BIOSYNTHESIS PROTEIN"/>
    <property type="match status" value="1"/>
</dbReference>
<dbReference type="PIRSF" id="PIRSF016184">
    <property type="entry name" value="PhzC_PhzF"/>
    <property type="match status" value="1"/>
</dbReference>
<dbReference type="AlphaFoldDB" id="A0A078L0L2"/>
<dbReference type="PANTHER" id="PTHR13774:SF17">
    <property type="entry name" value="PHENAZINE BIOSYNTHESIS-LIKE DOMAIN-CONTAINING PROTEIN"/>
    <property type="match status" value="1"/>
</dbReference>
<dbReference type="OrthoDB" id="9788221at2"/>
<dbReference type="EMBL" id="CCSB01000002">
    <property type="protein sequence ID" value="CDZ77543.1"/>
    <property type="molecule type" value="Genomic_DNA"/>
</dbReference>